<evidence type="ECO:0000313" key="2">
    <source>
        <dbReference type="EMBL" id="CAG8436918.1"/>
    </source>
</evidence>
<sequence length="538" mass="61997">MGSKLYLPSLWIDENPKYTKKNAPDTIFLMAGQPDSGLVKLLEKTKETSNLEIRKSGMIDIPGTNPPFCHYIKRDSVELRATFTTVKGYQSDIHYRHYFNAPNVKRLIYFFDINIDHLKPYVTDTEKIDQVVKGVLPPFEPLLKSCYGRMLDSRQAIPYTIVVTNRSKLPEFNDILVCKYLNLESLSCPSIEIVDVDMDHLGDVIEWSNQLMDMNEWTFLNHRLSKHGNGKRNNDSLDKVVFLSNSSTDIEASYSFEQGNEQGKIAAKPPFPPTILPKDLVNDLLRSNKSKSHKMLNEFFIYRKAVVQELKRQKLRLKMTDTSTLASTSWHREPPNVKDEYRRLAHKTDKTTREESSISSTETDTNFSPTPEITTIPYIPDMETPNFDFTNLFSQIPGSHNIPFNQFSQFSGYVHNPPPPFYQEQQYEQQQFLIFPSNNTYYSLSPYFTSFEYGNFGPSQIAFRTSYQDLQQQQSLQPSFTSLATVFPGGGILNIPLTTEFLWSSNIENYRYHFPTFMPLPTSSYAPYITTNNNVTIK</sequence>
<dbReference type="Gene3D" id="1.10.30.10">
    <property type="entry name" value="High mobility group box domain"/>
    <property type="match status" value="1"/>
</dbReference>
<dbReference type="EMBL" id="CAJVPK010000042">
    <property type="protein sequence ID" value="CAG8436918.1"/>
    <property type="molecule type" value="Genomic_DNA"/>
</dbReference>
<dbReference type="OrthoDB" id="2382378at2759"/>
<dbReference type="Proteomes" id="UP000789706">
    <property type="component" value="Unassembled WGS sequence"/>
</dbReference>
<dbReference type="AlphaFoldDB" id="A0A9N8YNY8"/>
<feature type="compositionally biased region" description="Low complexity" evidence="1">
    <location>
        <begin position="357"/>
        <end position="372"/>
    </location>
</feature>
<keyword evidence="3" id="KW-1185">Reference proteome</keyword>
<reference evidence="2" key="1">
    <citation type="submission" date="2021-06" db="EMBL/GenBank/DDBJ databases">
        <authorList>
            <person name="Kallberg Y."/>
            <person name="Tangrot J."/>
            <person name="Rosling A."/>
        </authorList>
    </citation>
    <scope>NUCLEOTIDE SEQUENCE</scope>
    <source>
        <strain evidence="2">AZ414A</strain>
    </source>
</reference>
<evidence type="ECO:0000313" key="3">
    <source>
        <dbReference type="Proteomes" id="UP000789706"/>
    </source>
</evidence>
<protein>
    <submittedName>
        <fullName evidence="2">11716_t:CDS:1</fullName>
    </submittedName>
</protein>
<dbReference type="InterPro" id="IPR036910">
    <property type="entry name" value="HMG_box_dom_sf"/>
</dbReference>
<organism evidence="2 3">
    <name type="scientific">Diversispora eburnea</name>
    <dbReference type="NCBI Taxonomy" id="1213867"/>
    <lineage>
        <taxon>Eukaryota</taxon>
        <taxon>Fungi</taxon>
        <taxon>Fungi incertae sedis</taxon>
        <taxon>Mucoromycota</taxon>
        <taxon>Glomeromycotina</taxon>
        <taxon>Glomeromycetes</taxon>
        <taxon>Diversisporales</taxon>
        <taxon>Diversisporaceae</taxon>
        <taxon>Diversispora</taxon>
    </lineage>
</organism>
<dbReference type="SUPFAM" id="SSF47095">
    <property type="entry name" value="HMG-box"/>
    <property type="match status" value="1"/>
</dbReference>
<proteinExistence type="predicted"/>
<feature type="region of interest" description="Disordered" evidence="1">
    <location>
        <begin position="346"/>
        <end position="372"/>
    </location>
</feature>
<name>A0A9N8YNY8_9GLOM</name>
<feature type="compositionally biased region" description="Basic and acidic residues" evidence="1">
    <location>
        <begin position="346"/>
        <end position="356"/>
    </location>
</feature>
<gene>
    <name evidence="2" type="ORF">DEBURN_LOCUS1082</name>
</gene>
<comment type="caution">
    <text evidence="2">The sequence shown here is derived from an EMBL/GenBank/DDBJ whole genome shotgun (WGS) entry which is preliminary data.</text>
</comment>
<accession>A0A9N8YNY8</accession>
<evidence type="ECO:0000256" key="1">
    <source>
        <dbReference type="SAM" id="MobiDB-lite"/>
    </source>
</evidence>